<dbReference type="EMBL" id="CADEBD010000327">
    <property type="protein sequence ID" value="CAB3246062.1"/>
    <property type="molecule type" value="Genomic_DNA"/>
</dbReference>
<evidence type="ECO:0000313" key="4">
    <source>
        <dbReference type="Proteomes" id="UP000494106"/>
    </source>
</evidence>
<dbReference type="Proteomes" id="UP000494106">
    <property type="component" value="Unassembled WGS sequence"/>
</dbReference>
<feature type="region of interest" description="Disordered" evidence="1">
    <location>
        <begin position="72"/>
        <end position="108"/>
    </location>
</feature>
<comment type="caution">
    <text evidence="3">The sequence shown here is derived from an EMBL/GenBank/DDBJ whole genome shotgun (WGS) entry which is preliminary data.</text>
</comment>
<feature type="compositionally biased region" description="Pro residues" evidence="1">
    <location>
        <begin position="95"/>
        <end position="108"/>
    </location>
</feature>
<dbReference type="Proteomes" id="UP000494256">
    <property type="component" value="Unassembled WGS sequence"/>
</dbReference>
<evidence type="ECO:0000313" key="5">
    <source>
        <dbReference type="Proteomes" id="UP000494256"/>
    </source>
</evidence>
<evidence type="ECO:0000256" key="1">
    <source>
        <dbReference type="SAM" id="MobiDB-lite"/>
    </source>
</evidence>
<name>A0A8S1AKT1_ARCPL</name>
<keyword evidence="4" id="KW-1185">Reference proteome</keyword>
<sequence>MSTGTATTEGLKCPTRLLTGILIEFQKTELSAFKAGRSTPAGFEGAGRSPTRRLVIVNAWCRAASYCRRTARPAGPRRRGWAAAATRNGARPRPARAPAPAPRAPPPC</sequence>
<accession>A0A8S1AKT1</accession>
<dbReference type="AlphaFoldDB" id="A0A8S1AKT1"/>
<gene>
    <name evidence="3" type="ORF">APLA_LOCUS11354</name>
    <name evidence="2" type="ORF">APLA_LOCUS219</name>
</gene>
<evidence type="ECO:0000313" key="2">
    <source>
        <dbReference type="EMBL" id="CAB3220286.1"/>
    </source>
</evidence>
<evidence type="ECO:0000313" key="3">
    <source>
        <dbReference type="EMBL" id="CAB3246062.1"/>
    </source>
</evidence>
<dbReference type="EMBL" id="CADEBC010000045">
    <property type="protein sequence ID" value="CAB3220286.1"/>
    <property type="molecule type" value="Genomic_DNA"/>
</dbReference>
<protein>
    <submittedName>
        <fullName evidence="3">Uncharacterized protein</fullName>
    </submittedName>
</protein>
<reference evidence="4 5" key="1">
    <citation type="submission" date="2020-04" db="EMBL/GenBank/DDBJ databases">
        <authorList>
            <person name="Wallbank WR R."/>
            <person name="Pardo Diaz C."/>
            <person name="Kozak K."/>
            <person name="Martin S."/>
            <person name="Jiggins C."/>
            <person name="Moest M."/>
            <person name="Warren A I."/>
            <person name="Byers J.R.P. K."/>
            <person name="Montejo-Kovacevich G."/>
            <person name="Yen C E."/>
        </authorList>
    </citation>
    <scope>NUCLEOTIDE SEQUENCE [LARGE SCALE GENOMIC DNA]</scope>
</reference>
<proteinExistence type="predicted"/>
<organism evidence="3 5">
    <name type="scientific">Arctia plantaginis</name>
    <name type="common">Wood tiger moth</name>
    <name type="synonym">Phalaena plantaginis</name>
    <dbReference type="NCBI Taxonomy" id="874455"/>
    <lineage>
        <taxon>Eukaryota</taxon>
        <taxon>Metazoa</taxon>
        <taxon>Ecdysozoa</taxon>
        <taxon>Arthropoda</taxon>
        <taxon>Hexapoda</taxon>
        <taxon>Insecta</taxon>
        <taxon>Pterygota</taxon>
        <taxon>Neoptera</taxon>
        <taxon>Endopterygota</taxon>
        <taxon>Lepidoptera</taxon>
        <taxon>Glossata</taxon>
        <taxon>Ditrysia</taxon>
        <taxon>Noctuoidea</taxon>
        <taxon>Erebidae</taxon>
        <taxon>Arctiinae</taxon>
        <taxon>Arctia</taxon>
    </lineage>
</organism>
<feature type="compositionally biased region" description="Low complexity" evidence="1">
    <location>
        <begin position="81"/>
        <end position="94"/>
    </location>
</feature>